<keyword evidence="12 21" id="KW-0106">Calcium</keyword>
<evidence type="ECO:0000259" key="27">
    <source>
        <dbReference type="PROSITE" id="PS50923"/>
    </source>
</evidence>
<dbReference type="PROSITE" id="PS00615">
    <property type="entry name" value="C_TYPE_LECTIN_1"/>
    <property type="match status" value="1"/>
</dbReference>
<keyword evidence="13 21" id="KW-0130">Cell adhesion</keyword>
<feature type="disulfide bond" evidence="23">
    <location>
        <begin position="340"/>
        <end position="367"/>
    </location>
</feature>
<dbReference type="SMART" id="SM00181">
    <property type="entry name" value="EGF"/>
    <property type="match status" value="1"/>
</dbReference>
<dbReference type="Pfam" id="PF00059">
    <property type="entry name" value="Lectin_C"/>
    <property type="match status" value="1"/>
</dbReference>
<evidence type="ECO:0000256" key="7">
    <source>
        <dbReference type="ARBA" id="ARBA00022692"/>
    </source>
</evidence>
<feature type="disulfide bond" evidence="22">
    <location>
        <begin position="171"/>
        <end position="180"/>
    </location>
</feature>
<dbReference type="SUPFAM" id="SSF56436">
    <property type="entry name" value="C-type lectin-like"/>
    <property type="match status" value="1"/>
</dbReference>
<dbReference type="CDD" id="cd00054">
    <property type="entry name" value="EGF_CA"/>
    <property type="match status" value="1"/>
</dbReference>
<organism evidence="28 29">
    <name type="scientific">Gekko japonicus</name>
    <name type="common">Schlegel's Japanese gecko</name>
    <dbReference type="NCBI Taxonomy" id="146911"/>
    <lineage>
        <taxon>Eukaryota</taxon>
        <taxon>Metazoa</taxon>
        <taxon>Chordata</taxon>
        <taxon>Craniata</taxon>
        <taxon>Vertebrata</taxon>
        <taxon>Euteleostomi</taxon>
        <taxon>Lepidosauria</taxon>
        <taxon>Squamata</taxon>
        <taxon>Bifurcata</taxon>
        <taxon>Gekkota</taxon>
        <taxon>Gekkonidae</taxon>
        <taxon>Gekkoninae</taxon>
        <taxon>Gekko</taxon>
    </lineage>
</organism>
<dbReference type="InterPro" id="IPR000742">
    <property type="entry name" value="EGF"/>
</dbReference>
<keyword evidence="15" id="KW-0472">Membrane</keyword>
<feature type="domain" description="Sushi" evidence="27">
    <location>
        <begin position="184"/>
        <end position="245"/>
    </location>
</feature>
<feature type="domain" description="EGF-like" evidence="25">
    <location>
        <begin position="145"/>
        <end position="181"/>
    </location>
</feature>
<dbReference type="InterPro" id="IPR033991">
    <property type="entry name" value="Selectin_CTLD"/>
</dbReference>
<dbReference type="InterPro" id="IPR016348">
    <property type="entry name" value="L-selectin"/>
</dbReference>
<accession>A0ABM1JJQ3</accession>
<proteinExistence type="inferred from homology"/>
<dbReference type="SMART" id="SM00034">
    <property type="entry name" value="CLECT"/>
    <property type="match status" value="1"/>
</dbReference>
<evidence type="ECO:0000256" key="15">
    <source>
        <dbReference type="ARBA" id="ARBA00023136"/>
    </source>
</evidence>
<dbReference type="Gene3D" id="3.10.100.10">
    <property type="entry name" value="Mannose-Binding Protein A, subunit A"/>
    <property type="match status" value="1"/>
</dbReference>
<comment type="function">
    <text evidence="19 21">Calcium-dependent lectin that mediates cell adhesion by binding to glycoproteins on neighboring cells. Mediates the adherence of lymphocytes to endothelial cells of high endothelial venules in peripheral lymph nodes. Promotes initial tethering and rolling of leukocytes in endothelia.</text>
</comment>
<evidence type="ECO:0000256" key="11">
    <source>
        <dbReference type="ARBA" id="ARBA00022737"/>
    </source>
</evidence>
<keyword evidence="11" id="KW-0677">Repeat</keyword>
<evidence type="ECO:0000259" key="26">
    <source>
        <dbReference type="PROSITE" id="PS50041"/>
    </source>
</evidence>
<evidence type="ECO:0000256" key="23">
    <source>
        <dbReference type="PROSITE-ProRule" id="PRU00302"/>
    </source>
</evidence>
<dbReference type="PROSITE" id="PS50923">
    <property type="entry name" value="SUSHI"/>
    <property type="match status" value="3"/>
</dbReference>
<dbReference type="InterPro" id="IPR000436">
    <property type="entry name" value="Sushi_SCR_CCP_dom"/>
</dbReference>
<name>A0ABM1JJQ3_GEKJA</name>
<dbReference type="InterPro" id="IPR018378">
    <property type="entry name" value="C-type_lectin_CS"/>
</dbReference>
<dbReference type="RefSeq" id="XP_015261690.1">
    <property type="nucleotide sequence ID" value="XM_015406204.1"/>
</dbReference>
<dbReference type="GeneID" id="107106113"/>
<feature type="disulfide bond" evidence="23">
    <location>
        <begin position="216"/>
        <end position="243"/>
    </location>
</feature>
<keyword evidence="7" id="KW-0812">Transmembrane</keyword>
<keyword evidence="14" id="KW-1133">Transmembrane helix</keyword>
<dbReference type="CDD" id="cd03592">
    <property type="entry name" value="CLECT_selectins_like"/>
    <property type="match status" value="1"/>
</dbReference>
<evidence type="ECO:0000256" key="8">
    <source>
        <dbReference type="ARBA" id="ARBA00022723"/>
    </source>
</evidence>
<evidence type="ECO:0000256" key="17">
    <source>
        <dbReference type="ARBA" id="ARBA00023180"/>
    </source>
</evidence>
<reference evidence="29" key="1">
    <citation type="submission" date="2025-08" db="UniProtKB">
        <authorList>
            <consortium name="RefSeq"/>
        </authorList>
    </citation>
    <scope>IDENTIFICATION</scope>
</reference>
<evidence type="ECO:0000256" key="16">
    <source>
        <dbReference type="ARBA" id="ARBA00023157"/>
    </source>
</evidence>
<evidence type="ECO:0000256" key="13">
    <source>
        <dbReference type="ARBA" id="ARBA00022889"/>
    </source>
</evidence>
<comment type="caution">
    <text evidence="22">Lacks conserved residue(s) required for the propagation of feature annotation.</text>
</comment>
<dbReference type="PROSITE" id="PS50041">
    <property type="entry name" value="C_TYPE_LECTIN_2"/>
    <property type="match status" value="1"/>
</dbReference>
<dbReference type="Gene3D" id="2.10.70.10">
    <property type="entry name" value="Complement Module, domain 1"/>
    <property type="match status" value="3"/>
</dbReference>
<comment type="subunit">
    <text evidence="3">Interaction with SELPLG/PSGL1 and PODXL2 is required for promoting recruitment and rolling of leukocytes. This interaction is dependent on the sialyl Lewis X glycan modification of SELPLG and PODXL2, and tyrosine sulfation modifications of SELPLG. Sulfation on 'Tyr-51' of SELPLG is important for L-selectin binding.</text>
</comment>
<dbReference type="PROSITE" id="PS01186">
    <property type="entry name" value="EGF_2"/>
    <property type="match status" value="1"/>
</dbReference>
<comment type="similarity">
    <text evidence="2 21">Belongs to the selectin/LECAM family.</text>
</comment>
<evidence type="ECO:0000256" key="5">
    <source>
        <dbReference type="ARBA" id="ARBA00022536"/>
    </source>
</evidence>
<feature type="signal peptide" evidence="24">
    <location>
        <begin position="1"/>
        <end position="27"/>
    </location>
</feature>
<gene>
    <name evidence="29" type="primary">LOC107106113</name>
</gene>
<keyword evidence="28" id="KW-1185">Reference proteome</keyword>
<dbReference type="SUPFAM" id="SSF57535">
    <property type="entry name" value="Complement control module/SCR domain"/>
    <property type="match status" value="3"/>
</dbReference>
<evidence type="ECO:0000259" key="25">
    <source>
        <dbReference type="PROSITE" id="PS50026"/>
    </source>
</evidence>
<evidence type="ECO:0000313" key="28">
    <source>
        <dbReference type="Proteomes" id="UP000694871"/>
    </source>
</evidence>
<keyword evidence="6 23" id="KW-0768">Sushi</keyword>
<evidence type="ECO:0000256" key="6">
    <source>
        <dbReference type="ARBA" id="ARBA00022659"/>
    </source>
</evidence>
<dbReference type="CDD" id="cd00033">
    <property type="entry name" value="CCP"/>
    <property type="match status" value="3"/>
</dbReference>
<evidence type="ECO:0000256" key="22">
    <source>
        <dbReference type="PROSITE-ProRule" id="PRU00076"/>
    </source>
</evidence>
<evidence type="ECO:0000313" key="29">
    <source>
        <dbReference type="RefSeq" id="XP_015261690.1"/>
    </source>
</evidence>
<evidence type="ECO:0000256" key="20">
    <source>
        <dbReference type="ARBA" id="ARBA00045695"/>
    </source>
</evidence>
<evidence type="ECO:0000256" key="3">
    <source>
        <dbReference type="ARBA" id="ARBA00011813"/>
    </source>
</evidence>
<evidence type="ECO:0000256" key="12">
    <source>
        <dbReference type="ARBA" id="ARBA00022837"/>
    </source>
</evidence>
<feature type="domain" description="Sushi" evidence="27">
    <location>
        <begin position="246"/>
        <end position="307"/>
    </location>
</feature>
<keyword evidence="9 24" id="KW-0732">Signal</keyword>
<feature type="domain" description="C-type lectin" evidence="26">
    <location>
        <begin position="23"/>
        <end position="145"/>
    </location>
</feature>
<evidence type="ECO:0000256" key="14">
    <source>
        <dbReference type="ARBA" id="ARBA00022989"/>
    </source>
</evidence>
<dbReference type="InterPro" id="IPR002396">
    <property type="entry name" value="Selectin_superfamily"/>
</dbReference>
<dbReference type="PROSITE" id="PS00022">
    <property type="entry name" value="EGF_1"/>
    <property type="match status" value="1"/>
</dbReference>
<dbReference type="InterPro" id="IPR016186">
    <property type="entry name" value="C-type_lectin-like/link_sf"/>
</dbReference>
<protein>
    <recommendedName>
        <fullName evidence="21">L-selectin</fullName>
    </recommendedName>
</protein>
<comment type="subcellular location">
    <subcellularLocation>
        <location evidence="1">Cell membrane</location>
        <topology evidence="1">Single-pass type I membrane protein</topology>
    </subcellularLocation>
</comment>
<keyword evidence="17" id="KW-0325">Glycoprotein</keyword>
<evidence type="ECO:0000256" key="19">
    <source>
        <dbReference type="ARBA" id="ARBA00045157"/>
    </source>
</evidence>
<comment type="subunit">
    <text evidence="18">Interacts with SELPLG/PSGL1 and PODXL2 through the sialyl Lewis X epitope. SELPLG sulfation appears not to be required for this interaction.</text>
</comment>
<feature type="domain" description="Sushi" evidence="27">
    <location>
        <begin position="308"/>
        <end position="369"/>
    </location>
</feature>
<evidence type="ECO:0000256" key="10">
    <source>
        <dbReference type="ARBA" id="ARBA00022734"/>
    </source>
</evidence>
<keyword evidence="16 22" id="KW-1015">Disulfide bond</keyword>
<evidence type="ECO:0000256" key="24">
    <source>
        <dbReference type="SAM" id="SignalP"/>
    </source>
</evidence>
<keyword evidence="10" id="KW-0430">Lectin</keyword>
<comment type="function">
    <text evidence="20">Cell-surface glycoprotein having a role in immunoadhesion. Mediates in the adhesion of blood neutrophils in cytokine-activated endothelium through interaction with SELPLG/PSGL1. May have a role in capillary morphogenesis.</text>
</comment>
<dbReference type="PROSITE" id="PS50026">
    <property type="entry name" value="EGF_3"/>
    <property type="match status" value="1"/>
</dbReference>
<sequence>MFSDIMNISGFLPILVCGLMLLQECTCWTYHTSSVNMTYSEAEKWCKANFTNLVAIQTKEEIEYLNATLDKNANHYWIGLRKINNQWTWVGTNKPLNKSAENWAAGEPNGKRHNEDCVEIYIKRVKDSGKWNDERCDKKKAALCYTASCKPDACSGRGECVETINDYTCLCDAGFYGRDCEYVRICEPLKEPDHGTLECNKPEKDFVYNSSCRVQCGEGYEATREETIRCASSGTWSAATPMCKPVKCDAVPQPESGFVNCSHTDPELVFNSTCQFGCEEGYILTGSSQIQCSSQGLWSAPVPHCEAVKCDAVPQPESGFVNCSHTDTELVFNSTCQFGCEEGYTLTGSSQIQCSSQGLWSAPVPYCEGKSSAFHGKV</sequence>
<dbReference type="Proteomes" id="UP000694871">
    <property type="component" value="Unplaced"/>
</dbReference>
<keyword evidence="5 22" id="KW-0245">EGF-like domain</keyword>
<dbReference type="InterPro" id="IPR016187">
    <property type="entry name" value="CTDL_fold"/>
</dbReference>
<evidence type="ECO:0000256" key="4">
    <source>
        <dbReference type="ARBA" id="ARBA00022475"/>
    </source>
</evidence>
<evidence type="ECO:0000256" key="21">
    <source>
        <dbReference type="PIRNR" id="PIRNR002421"/>
    </source>
</evidence>
<dbReference type="Pfam" id="PF00008">
    <property type="entry name" value="EGF"/>
    <property type="match status" value="1"/>
</dbReference>
<evidence type="ECO:0000256" key="2">
    <source>
        <dbReference type="ARBA" id="ARBA00007360"/>
    </source>
</evidence>
<dbReference type="PANTHER" id="PTHR19325">
    <property type="entry name" value="COMPLEMENT COMPONENT-RELATED SUSHI DOMAIN-CONTAINING"/>
    <property type="match status" value="1"/>
</dbReference>
<evidence type="ECO:0000256" key="1">
    <source>
        <dbReference type="ARBA" id="ARBA00004251"/>
    </source>
</evidence>
<dbReference type="Pfam" id="PF00084">
    <property type="entry name" value="Sushi"/>
    <property type="match status" value="3"/>
</dbReference>
<dbReference type="PRINTS" id="PR00343">
    <property type="entry name" value="SELECTIN"/>
</dbReference>
<dbReference type="InterPro" id="IPR035976">
    <property type="entry name" value="Sushi/SCR/CCP_sf"/>
</dbReference>
<dbReference type="PANTHER" id="PTHR19325:SF493">
    <property type="entry name" value="E-SELECTIN"/>
    <property type="match status" value="1"/>
</dbReference>
<feature type="chain" id="PRO_5046691168" description="L-selectin" evidence="24">
    <location>
        <begin position="28"/>
        <end position="378"/>
    </location>
</feature>
<keyword evidence="8" id="KW-0479">Metal-binding</keyword>
<keyword evidence="4" id="KW-1003">Cell membrane</keyword>
<feature type="disulfide bond" evidence="23">
    <location>
        <begin position="278"/>
        <end position="305"/>
    </location>
</feature>
<evidence type="ECO:0000256" key="18">
    <source>
        <dbReference type="ARBA" id="ARBA00038738"/>
    </source>
</evidence>
<dbReference type="PIRSF" id="PIRSF002421">
    <property type="entry name" value="L-selectin"/>
    <property type="match status" value="1"/>
</dbReference>
<dbReference type="InterPro" id="IPR001304">
    <property type="entry name" value="C-type_lectin-like"/>
</dbReference>
<evidence type="ECO:0000256" key="9">
    <source>
        <dbReference type="ARBA" id="ARBA00022729"/>
    </source>
</evidence>
<dbReference type="InterPro" id="IPR050350">
    <property type="entry name" value="Compl-Cell_Adhes-Reg"/>
</dbReference>
<dbReference type="SMART" id="SM00032">
    <property type="entry name" value="CCP"/>
    <property type="match status" value="3"/>
</dbReference>